<dbReference type="EMBL" id="JACASF010000008">
    <property type="protein sequence ID" value="KAF6462294.1"/>
    <property type="molecule type" value="Genomic_DNA"/>
</dbReference>
<keyword evidence="3" id="KW-1185">Reference proteome</keyword>
<evidence type="ECO:0000313" key="3">
    <source>
        <dbReference type="Proteomes" id="UP000550707"/>
    </source>
</evidence>
<evidence type="ECO:0000256" key="1">
    <source>
        <dbReference type="SAM" id="Phobius"/>
    </source>
</evidence>
<accession>A0A7J8GQ84</accession>
<comment type="caution">
    <text evidence="2">The sequence shown here is derived from an EMBL/GenBank/DDBJ whole genome shotgun (WGS) entry which is preliminary data.</text>
</comment>
<protein>
    <submittedName>
        <fullName evidence="2">Uncharacterized protein</fullName>
    </submittedName>
</protein>
<dbReference type="Proteomes" id="UP000550707">
    <property type="component" value="Unassembled WGS sequence"/>
</dbReference>
<keyword evidence="1" id="KW-1133">Transmembrane helix</keyword>
<gene>
    <name evidence="2" type="ORF">HJG59_011329</name>
</gene>
<dbReference type="AlphaFoldDB" id="A0A7J8GQ84"/>
<name>A0A7J8GQ84_MOLMO</name>
<sequence length="184" mass="21092">MRETHRLVATHTTGARDKLEPRYVPLAGTKPMALWSMGRHSYAEPNRPEPPEWSFKNCINIPLVDEISFLNKIEQKNTSVLHLVSIWYVNFCCCFVCICVCVCVCVCTGSKSIVFLWVIDTRLSYLSVRILPQSSLFVLGLASGFTELTVNKRWVNEKNQCNCENPALSPQHILRRPRRVKTKH</sequence>
<proteinExistence type="predicted"/>
<dbReference type="InParanoid" id="A0A7J8GQ84"/>
<evidence type="ECO:0000313" key="2">
    <source>
        <dbReference type="EMBL" id="KAF6462294.1"/>
    </source>
</evidence>
<feature type="transmembrane region" description="Helical" evidence="1">
    <location>
        <begin position="131"/>
        <end position="150"/>
    </location>
</feature>
<feature type="transmembrane region" description="Helical" evidence="1">
    <location>
        <begin position="86"/>
        <end position="119"/>
    </location>
</feature>
<keyword evidence="1" id="KW-0812">Transmembrane</keyword>
<reference evidence="2 3" key="1">
    <citation type="journal article" date="2020" name="Nature">
        <title>Six reference-quality genomes reveal evolution of bat adaptations.</title>
        <authorList>
            <person name="Jebb D."/>
            <person name="Huang Z."/>
            <person name="Pippel M."/>
            <person name="Hughes G.M."/>
            <person name="Lavrichenko K."/>
            <person name="Devanna P."/>
            <person name="Winkler S."/>
            <person name="Jermiin L.S."/>
            <person name="Skirmuntt E.C."/>
            <person name="Katzourakis A."/>
            <person name="Burkitt-Gray L."/>
            <person name="Ray D.A."/>
            <person name="Sullivan K.A.M."/>
            <person name="Roscito J.G."/>
            <person name="Kirilenko B.M."/>
            <person name="Davalos L.M."/>
            <person name="Corthals A.P."/>
            <person name="Power M.L."/>
            <person name="Jones G."/>
            <person name="Ransome R.D."/>
            <person name="Dechmann D.K.N."/>
            <person name="Locatelli A.G."/>
            <person name="Puechmaille S.J."/>
            <person name="Fedrigo O."/>
            <person name="Jarvis E.D."/>
            <person name="Hiller M."/>
            <person name="Vernes S.C."/>
            <person name="Myers E.W."/>
            <person name="Teeling E.C."/>
        </authorList>
    </citation>
    <scope>NUCLEOTIDE SEQUENCE [LARGE SCALE GENOMIC DNA]</scope>
    <source>
        <strain evidence="2">MMolMol1</strain>
        <tissue evidence="2">Muscle</tissue>
    </source>
</reference>
<keyword evidence="1" id="KW-0472">Membrane</keyword>
<organism evidence="2 3">
    <name type="scientific">Molossus molossus</name>
    <name type="common">Pallas' mastiff bat</name>
    <name type="synonym">Vespertilio molossus</name>
    <dbReference type="NCBI Taxonomy" id="27622"/>
    <lineage>
        <taxon>Eukaryota</taxon>
        <taxon>Metazoa</taxon>
        <taxon>Chordata</taxon>
        <taxon>Craniata</taxon>
        <taxon>Vertebrata</taxon>
        <taxon>Euteleostomi</taxon>
        <taxon>Mammalia</taxon>
        <taxon>Eutheria</taxon>
        <taxon>Laurasiatheria</taxon>
        <taxon>Chiroptera</taxon>
        <taxon>Yangochiroptera</taxon>
        <taxon>Molossidae</taxon>
        <taxon>Molossus</taxon>
    </lineage>
</organism>